<sequence>MERIPCVYLLASGRNGTLYLGVTSDLVKRVWQHRGKFVDGFSARYGASRLVWFETHPTMEAAILREKQLKAWKRAWKLELIEGENPSWRDLYPDLF</sequence>
<dbReference type="CDD" id="cd10448">
    <property type="entry name" value="GIY-YIG_unchar_3"/>
    <property type="match status" value="1"/>
</dbReference>
<dbReference type="PANTHER" id="PTHR34477">
    <property type="entry name" value="UPF0213 PROTEIN YHBQ"/>
    <property type="match status" value="1"/>
</dbReference>
<evidence type="ECO:0000313" key="3">
    <source>
        <dbReference type="EMBL" id="NII07814.1"/>
    </source>
</evidence>
<dbReference type="SUPFAM" id="SSF82771">
    <property type="entry name" value="GIY-YIG endonuclease"/>
    <property type="match status" value="1"/>
</dbReference>
<reference evidence="3 4" key="1">
    <citation type="submission" date="2020-03" db="EMBL/GenBank/DDBJ databases">
        <authorList>
            <person name="Lai Q."/>
        </authorList>
    </citation>
    <scope>NUCLEOTIDE SEQUENCE [LARGE SCALE GENOMIC DNA]</scope>
    <source>
        <strain evidence="3 4">CCUG 25036</strain>
    </source>
</reference>
<dbReference type="RefSeq" id="WP_166949988.1">
    <property type="nucleotide sequence ID" value="NZ_CP077072.1"/>
</dbReference>
<dbReference type="Proteomes" id="UP000490980">
    <property type="component" value="Unassembled WGS sequence"/>
</dbReference>
<dbReference type="PROSITE" id="PS50164">
    <property type="entry name" value="GIY_YIG"/>
    <property type="match status" value="1"/>
</dbReference>
<dbReference type="Gene3D" id="3.40.1440.10">
    <property type="entry name" value="GIY-YIG endonuclease"/>
    <property type="match status" value="1"/>
</dbReference>
<comment type="similarity">
    <text evidence="1">Belongs to the UPF0213 family.</text>
</comment>
<gene>
    <name evidence="3" type="ORF">HBF25_15625</name>
</gene>
<name>A0A7X5UC96_9GAMM</name>
<evidence type="ECO:0000256" key="1">
    <source>
        <dbReference type="ARBA" id="ARBA00007435"/>
    </source>
</evidence>
<dbReference type="EMBL" id="JAARLZ010000008">
    <property type="protein sequence ID" value="NII07814.1"/>
    <property type="molecule type" value="Genomic_DNA"/>
</dbReference>
<organism evidence="3 4">
    <name type="scientific">Luteibacter anthropi</name>
    <dbReference type="NCBI Taxonomy" id="564369"/>
    <lineage>
        <taxon>Bacteria</taxon>
        <taxon>Pseudomonadati</taxon>
        <taxon>Pseudomonadota</taxon>
        <taxon>Gammaproteobacteria</taxon>
        <taxon>Lysobacterales</taxon>
        <taxon>Rhodanobacteraceae</taxon>
        <taxon>Luteibacter</taxon>
    </lineage>
</organism>
<accession>A0A7X5UC96</accession>
<dbReference type="InterPro" id="IPR000305">
    <property type="entry name" value="GIY-YIG_endonuc"/>
</dbReference>
<keyword evidence="4" id="KW-1185">Reference proteome</keyword>
<dbReference type="InterPro" id="IPR035901">
    <property type="entry name" value="GIY-YIG_endonuc_sf"/>
</dbReference>
<dbReference type="Pfam" id="PF01541">
    <property type="entry name" value="GIY-YIG"/>
    <property type="match status" value="1"/>
</dbReference>
<evidence type="ECO:0000259" key="2">
    <source>
        <dbReference type="PROSITE" id="PS50164"/>
    </source>
</evidence>
<feature type="domain" description="GIY-YIG" evidence="2">
    <location>
        <begin position="3"/>
        <end position="79"/>
    </location>
</feature>
<protein>
    <submittedName>
        <fullName evidence="3">GIY-YIG nuclease family protein</fullName>
    </submittedName>
</protein>
<proteinExistence type="inferred from homology"/>
<evidence type="ECO:0000313" key="4">
    <source>
        <dbReference type="Proteomes" id="UP000490980"/>
    </source>
</evidence>
<dbReference type="InterPro" id="IPR050190">
    <property type="entry name" value="UPF0213_domain"/>
</dbReference>
<dbReference type="PANTHER" id="PTHR34477:SF5">
    <property type="entry name" value="BSL5627 PROTEIN"/>
    <property type="match status" value="1"/>
</dbReference>
<comment type="caution">
    <text evidence="3">The sequence shown here is derived from an EMBL/GenBank/DDBJ whole genome shotgun (WGS) entry which is preliminary data.</text>
</comment>
<dbReference type="AlphaFoldDB" id="A0A7X5UC96"/>